<evidence type="ECO:0000259" key="18">
    <source>
        <dbReference type="PROSITE" id="PS50142"/>
    </source>
</evidence>
<evidence type="ECO:0000256" key="3">
    <source>
        <dbReference type="ARBA" id="ARBA00022722"/>
    </source>
</evidence>
<evidence type="ECO:0000256" key="7">
    <source>
        <dbReference type="ARBA" id="ARBA00022759"/>
    </source>
</evidence>
<evidence type="ECO:0000259" key="17">
    <source>
        <dbReference type="PROSITE" id="PS50137"/>
    </source>
</evidence>
<feature type="domain" description="DRBM" evidence="17">
    <location>
        <begin position="1481"/>
        <end position="1556"/>
    </location>
</feature>
<dbReference type="HAMAP" id="MF_00104">
    <property type="entry name" value="RNase_III"/>
    <property type="match status" value="1"/>
</dbReference>
<evidence type="ECO:0000256" key="10">
    <source>
        <dbReference type="ARBA" id="ARBA00022840"/>
    </source>
</evidence>
<dbReference type="InterPro" id="IPR005034">
    <property type="entry name" value="Dicer_dimerisation"/>
</dbReference>
<evidence type="ECO:0000259" key="21">
    <source>
        <dbReference type="PROSITE" id="PS51194"/>
    </source>
</evidence>
<evidence type="ECO:0000259" key="22">
    <source>
        <dbReference type="PROSITE" id="PS51327"/>
    </source>
</evidence>
<keyword evidence="14" id="KW-0464">Manganese</keyword>
<gene>
    <name evidence="23" type="ORF">MEUPH1_LOCUS12689</name>
</gene>
<dbReference type="InterPro" id="IPR036389">
    <property type="entry name" value="RNase_III_sf"/>
</dbReference>
<dbReference type="GO" id="GO:0031054">
    <property type="term" value="P:pre-miRNA processing"/>
    <property type="evidence" value="ECO:0007669"/>
    <property type="project" value="InterPro"/>
</dbReference>
<reference evidence="23 24" key="1">
    <citation type="submission" date="2023-01" db="EMBL/GenBank/DDBJ databases">
        <authorList>
            <person name="Whitehead M."/>
        </authorList>
    </citation>
    <scope>NUCLEOTIDE SEQUENCE [LARGE SCALE GENOMIC DNA]</scope>
</reference>
<evidence type="ECO:0000256" key="14">
    <source>
        <dbReference type="ARBA" id="ARBA00023211"/>
    </source>
</evidence>
<comment type="cofactor">
    <cofactor evidence="2">
        <name>Mg(2+)</name>
        <dbReference type="ChEBI" id="CHEBI:18420"/>
    </cofactor>
</comment>
<dbReference type="InterPro" id="IPR014001">
    <property type="entry name" value="Helicase_ATP-bd"/>
</dbReference>
<dbReference type="InterPro" id="IPR001650">
    <property type="entry name" value="Helicase_C-like"/>
</dbReference>
<evidence type="ECO:0000256" key="1">
    <source>
        <dbReference type="ARBA" id="ARBA00001936"/>
    </source>
</evidence>
<dbReference type="PROSITE" id="PS51194">
    <property type="entry name" value="HELICASE_CTER"/>
    <property type="match status" value="1"/>
</dbReference>
<evidence type="ECO:0000313" key="23">
    <source>
        <dbReference type="EMBL" id="CAI6357017.1"/>
    </source>
</evidence>
<feature type="domain" description="RNase III" evidence="18">
    <location>
        <begin position="1306"/>
        <end position="1463"/>
    </location>
</feature>
<dbReference type="Proteomes" id="UP001160148">
    <property type="component" value="Unassembled WGS sequence"/>
</dbReference>
<keyword evidence="8" id="KW-0378">Hydrolase</keyword>
<evidence type="ECO:0000256" key="2">
    <source>
        <dbReference type="ARBA" id="ARBA00001946"/>
    </source>
</evidence>
<dbReference type="PANTHER" id="PTHR14950:SF37">
    <property type="entry name" value="ENDORIBONUCLEASE DICER"/>
    <property type="match status" value="1"/>
</dbReference>
<dbReference type="Pfam" id="PF20932">
    <property type="entry name" value="Dicer_dsRBD"/>
    <property type="match status" value="1"/>
</dbReference>
<keyword evidence="13" id="KW-0943">RNA-mediated gene silencing</keyword>
<feature type="domain" description="Dicer dsRNA-binding fold" evidence="22">
    <location>
        <begin position="507"/>
        <end position="598"/>
    </location>
</feature>
<dbReference type="PROSITE" id="PS00517">
    <property type="entry name" value="RNASE_3_1"/>
    <property type="match status" value="1"/>
</dbReference>
<protein>
    <submittedName>
        <fullName evidence="23">Uncharacterized protein</fullName>
    </submittedName>
</protein>
<evidence type="ECO:0000256" key="16">
    <source>
        <dbReference type="PROSITE-ProRule" id="PRU00657"/>
    </source>
</evidence>
<dbReference type="InterPro" id="IPR014720">
    <property type="entry name" value="dsRBD_dom"/>
</dbReference>
<evidence type="ECO:0000256" key="8">
    <source>
        <dbReference type="ARBA" id="ARBA00022801"/>
    </source>
</evidence>
<dbReference type="PROSITE" id="PS50142">
    <property type="entry name" value="RNASE_3_2"/>
    <property type="match status" value="2"/>
</dbReference>
<organism evidence="23 24">
    <name type="scientific">Macrosiphum euphorbiae</name>
    <name type="common">potato aphid</name>
    <dbReference type="NCBI Taxonomy" id="13131"/>
    <lineage>
        <taxon>Eukaryota</taxon>
        <taxon>Metazoa</taxon>
        <taxon>Ecdysozoa</taxon>
        <taxon>Arthropoda</taxon>
        <taxon>Hexapoda</taxon>
        <taxon>Insecta</taxon>
        <taxon>Pterygota</taxon>
        <taxon>Neoptera</taxon>
        <taxon>Paraneoptera</taxon>
        <taxon>Hemiptera</taxon>
        <taxon>Sternorrhyncha</taxon>
        <taxon>Aphidomorpha</taxon>
        <taxon>Aphidoidea</taxon>
        <taxon>Aphididae</taxon>
        <taxon>Macrosiphini</taxon>
        <taxon>Macrosiphum</taxon>
    </lineage>
</organism>
<evidence type="ECO:0000256" key="12">
    <source>
        <dbReference type="ARBA" id="ARBA00022884"/>
    </source>
</evidence>
<dbReference type="FunFam" id="1.10.1520.10:FF:000004">
    <property type="entry name" value="Endoribonuclease dicer-like 1"/>
    <property type="match status" value="1"/>
</dbReference>
<evidence type="ECO:0000256" key="15">
    <source>
        <dbReference type="ARBA" id="ARBA00035116"/>
    </source>
</evidence>
<dbReference type="Gene3D" id="1.10.1520.10">
    <property type="entry name" value="Ribonuclease III domain"/>
    <property type="match status" value="2"/>
</dbReference>
<keyword evidence="3" id="KW-0540">Nuclease</keyword>
<keyword evidence="12 16" id="KW-0694">RNA-binding</keyword>
<dbReference type="SUPFAM" id="SSF52540">
    <property type="entry name" value="P-loop containing nucleoside triphosphate hydrolases"/>
    <property type="match status" value="1"/>
</dbReference>
<feature type="domain" description="PAZ" evidence="19">
    <location>
        <begin position="777"/>
        <end position="879"/>
    </location>
</feature>
<keyword evidence="4" id="KW-0479">Metal-binding</keyword>
<dbReference type="SMART" id="SM00490">
    <property type="entry name" value="HELICc"/>
    <property type="match status" value="1"/>
</dbReference>
<dbReference type="InterPro" id="IPR003100">
    <property type="entry name" value="PAZ_dom"/>
</dbReference>
<dbReference type="Gene3D" id="3.40.50.300">
    <property type="entry name" value="P-loop containing nucleotide triphosphate hydrolases"/>
    <property type="match status" value="2"/>
</dbReference>
<dbReference type="InterPro" id="IPR000999">
    <property type="entry name" value="RNase_III_dom"/>
</dbReference>
<evidence type="ECO:0000259" key="20">
    <source>
        <dbReference type="PROSITE" id="PS51192"/>
    </source>
</evidence>
<dbReference type="Pfam" id="PF20931">
    <property type="entry name" value="Dicer_platform"/>
    <property type="match status" value="1"/>
</dbReference>
<dbReference type="PANTHER" id="PTHR14950">
    <property type="entry name" value="DICER-RELATED"/>
    <property type="match status" value="1"/>
</dbReference>
<keyword evidence="9" id="KW-0347">Helicase</keyword>
<dbReference type="InterPro" id="IPR027417">
    <property type="entry name" value="P-loop_NTPase"/>
</dbReference>
<dbReference type="Pfam" id="PF03368">
    <property type="entry name" value="Dicer_dimer"/>
    <property type="match status" value="1"/>
</dbReference>
<keyword evidence="6" id="KW-0547">Nucleotide-binding</keyword>
<dbReference type="Pfam" id="PF04851">
    <property type="entry name" value="ResIII"/>
    <property type="match status" value="1"/>
</dbReference>
<dbReference type="PROSITE" id="PS51192">
    <property type="entry name" value="HELICASE_ATP_BIND_1"/>
    <property type="match status" value="1"/>
</dbReference>
<dbReference type="InterPro" id="IPR011907">
    <property type="entry name" value="RNase_III"/>
</dbReference>
<dbReference type="GO" id="GO:0005524">
    <property type="term" value="F:ATP binding"/>
    <property type="evidence" value="ECO:0007669"/>
    <property type="project" value="UniProtKB-KW"/>
</dbReference>
<evidence type="ECO:0000256" key="9">
    <source>
        <dbReference type="ARBA" id="ARBA00022806"/>
    </source>
</evidence>
<keyword evidence="7" id="KW-0255">Endonuclease</keyword>
<feature type="domain" description="Helicase C-terminal" evidence="21">
    <location>
        <begin position="316"/>
        <end position="490"/>
    </location>
</feature>
<comment type="caution">
    <text evidence="23">The sequence shown here is derived from an EMBL/GenBank/DDBJ whole genome shotgun (WGS) entry which is preliminary data.</text>
</comment>
<evidence type="ECO:0000256" key="5">
    <source>
        <dbReference type="ARBA" id="ARBA00022737"/>
    </source>
</evidence>
<dbReference type="Pfam" id="PF00271">
    <property type="entry name" value="Helicase_C"/>
    <property type="match status" value="1"/>
</dbReference>
<evidence type="ECO:0000256" key="11">
    <source>
        <dbReference type="ARBA" id="ARBA00022842"/>
    </source>
</evidence>
<dbReference type="Gene3D" id="3.30.160.20">
    <property type="match status" value="1"/>
</dbReference>
<comment type="similarity">
    <text evidence="15 16">Belongs to the helicase family. Dicer subfamily.</text>
</comment>
<evidence type="ECO:0000256" key="13">
    <source>
        <dbReference type="ARBA" id="ARBA00023158"/>
    </source>
</evidence>
<name>A0AAV0WN62_9HEMI</name>
<feature type="domain" description="RNase III" evidence="18">
    <location>
        <begin position="1055"/>
        <end position="1263"/>
    </location>
</feature>
<evidence type="ECO:0000259" key="19">
    <source>
        <dbReference type="PROSITE" id="PS50821"/>
    </source>
</evidence>
<dbReference type="SMART" id="SM00949">
    <property type="entry name" value="PAZ"/>
    <property type="match status" value="1"/>
</dbReference>
<dbReference type="GO" id="GO:0030422">
    <property type="term" value="P:siRNA processing"/>
    <property type="evidence" value="ECO:0007669"/>
    <property type="project" value="InterPro"/>
</dbReference>
<proteinExistence type="inferred from homology"/>
<dbReference type="GO" id="GO:0046872">
    <property type="term" value="F:metal ion binding"/>
    <property type="evidence" value="ECO:0007669"/>
    <property type="project" value="UniProtKB-KW"/>
</dbReference>
<dbReference type="GO" id="GO:0004386">
    <property type="term" value="F:helicase activity"/>
    <property type="evidence" value="ECO:0007669"/>
    <property type="project" value="UniProtKB-KW"/>
</dbReference>
<dbReference type="InterPro" id="IPR006935">
    <property type="entry name" value="Helicase/UvrB_N"/>
</dbReference>
<keyword evidence="11" id="KW-0460">Magnesium</keyword>
<dbReference type="GO" id="GO:0004525">
    <property type="term" value="F:ribonuclease III activity"/>
    <property type="evidence" value="ECO:0007669"/>
    <property type="project" value="InterPro"/>
</dbReference>
<keyword evidence="24" id="KW-1185">Reference proteome</keyword>
<dbReference type="CDD" id="cd00593">
    <property type="entry name" value="RIBOc"/>
    <property type="match status" value="2"/>
</dbReference>
<dbReference type="Pfam" id="PF00636">
    <property type="entry name" value="Ribonuclease_3"/>
    <property type="match status" value="2"/>
</dbReference>
<sequence length="1558" mass="180681">MGECLTKPIGNGRKWTFFIVNSIPLVNQQASNLRRHLPWDVGTFSADSSYRKQWDEELNKYQILVMTAQIYLNNLYHGFMYIKDANLLIFDECHHAVASHPFRKIMEVLHNSNLKSDDRPHILGLTATLINSKSKNVKDELSKLQITFDSTIKTKHDKQIQNFTALPKESICLYDEHILDNELLTVTSRISKIVYYLEIVQDKLKNETKLNTGKKYKLKLQNKETTNRLENYFLEFEEHLNDGGVYIAYLYLLHCMLLIVKKQKSCKYGKRYDIMSLALSELTIIRKILYDYMNKHSIIHKGQSTTLQHVSPKVKKLMEILSALKATDACLVFVTRRTTVKILCHYIKDYIQEYNQKNIVCEFIVGKRGKSETDCDENNYKKLQNNDIIKNFNSKMINVLITSQVLEEGIDIQTCNVVIRYDCPNNFNSYVQSKGRARSASSNFITMVSNLSILKYTGILDDFNEMEKDIKNILAVNNIEHIPHNDNDMSTMFKTMYGSALLSHTNALDILNGYCTSLSKDQLLDFKEEYTMEENNFYKFKLTLPINSVIKTIKIDGISCAIKRDAKKSAAFNACIKLYKIGILDEHLMPKSVENIVQNYLKKWFPHWRHREIEHSKCQLNLEAPELKKRRRVHFKSPSYLHGSYPQVNKPTYLHVIHCVPDYIELKESNYEAFDKLFKSIREFGILTSNKLPQVSSFPIFSHFGTINVSIKVNVNEIFIDHELLKKLDNFHNKLFMDVLRVKNNFARSYDNGDNSYLVVPTILTDNIYYLDLNVIHIDKFVEANEKPTLEQRNSKFYEEYLSSIHVISPWYKNVSPVQRYIVTDVYLDKTPESSFESSEYDTYAKYFSDKYNIHVSHKNQPLIKVKSLDVSEMNYLTPRHLLHKLDKQTEHDNILIPEFCTWHKFPTDYWLKALMLPTILYRLEKLLLAEELFAKINSMCNIVVEGNTNKDSLKMDSTFIFNESKIKNNVMEINETLKYTLNNMDDVLEFDPNNFPKDIERLRKPTMSDLQNYQTFMNDQSEGNNNIEQIDEVLKTELNDMNPLNLTNNLPPILSPLIKEVSKQNIWPKQSDILKALTPINAEDIFNNECMETFGDSFLKFAISLVLYDACPLQDEGVLSTLRMKIVGNRHLCYAGRNSDIVSYMVKYFDPNTHWIPPCFDVPIMGTIVDNNISPDAHYQIIIPKNNRITVLLLLTLRPFPPSAVFYPTISPLDFIPLTQHNAPQMVHSPSDELFIYKKLFSDKMVADCVESLIGTYVYKCGVKVGYKVLRGLGIIPEQLIDTFKPQPIENQRVDLNISKILPGYKILEQRIGYSFKHKHLLVQALTHKTNEFGFSECYQRLEFLGDAIIDFLITSYIMEHGNTKTSDEITIVRSSLVNNTTIGSLSARIGLHRFVLAKAVLMTEKIDRFYKHFQKNNYQIGLDVLCLAEKDDSYVAEFIDVPKVLADVFESLIAAIYLDCNRDLNVVWTILYRFWEEDINKFCNNLPTNPMDILFKLNLQPIYSDLTDQALHKNFQIQLKIHSEEKSLTVYGIGKSKKEAKIAAAKIALKNMKKMS</sequence>
<evidence type="ECO:0000256" key="6">
    <source>
        <dbReference type="ARBA" id="ARBA00022741"/>
    </source>
</evidence>
<dbReference type="Pfam" id="PF02170">
    <property type="entry name" value="PAZ"/>
    <property type="match status" value="1"/>
</dbReference>
<keyword evidence="5" id="KW-0677">Repeat</keyword>
<dbReference type="InterPro" id="IPR038248">
    <property type="entry name" value="Dicer_dimer_sf"/>
</dbReference>
<dbReference type="PROSITE" id="PS51327">
    <property type="entry name" value="DICER_DSRBF"/>
    <property type="match status" value="1"/>
</dbReference>
<keyword evidence="10" id="KW-0067">ATP-binding</keyword>
<dbReference type="PROSITE" id="PS50137">
    <property type="entry name" value="DS_RBD"/>
    <property type="match status" value="1"/>
</dbReference>
<dbReference type="SMART" id="SM00535">
    <property type="entry name" value="RIBOc"/>
    <property type="match status" value="2"/>
</dbReference>
<feature type="domain" description="Helicase ATP-binding" evidence="20">
    <location>
        <begin position="1"/>
        <end position="147"/>
    </location>
</feature>
<comment type="cofactor">
    <cofactor evidence="1">
        <name>Mn(2+)</name>
        <dbReference type="ChEBI" id="CHEBI:29035"/>
    </cofactor>
</comment>
<evidence type="ECO:0000313" key="24">
    <source>
        <dbReference type="Proteomes" id="UP001160148"/>
    </source>
</evidence>
<dbReference type="InterPro" id="IPR036085">
    <property type="entry name" value="PAZ_dom_sf"/>
</dbReference>
<dbReference type="InterPro" id="IPR044441">
    <property type="entry name" value="DICER_DSRM"/>
</dbReference>
<dbReference type="Gene3D" id="3.30.160.380">
    <property type="entry name" value="Dicer dimerisation domain"/>
    <property type="match status" value="1"/>
</dbReference>
<dbReference type="GO" id="GO:0006364">
    <property type="term" value="P:rRNA processing"/>
    <property type="evidence" value="ECO:0007669"/>
    <property type="project" value="InterPro"/>
</dbReference>
<dbReference type="SMART" id="SM00358">
    <property type="entry name" value="DSRM"/>
    <property type="match status" value="1"/>
</dbReference>
<dbReference type="SUPFAM" id="SSF69065">
    <property type="entry name" value="RNase III domain-like"/>
    <property type="match status" value="2"/>
</dbReference>
<dbReference type="PROSITE" id="PS50821">
    <property type="entry name" value="PAZ"/>
    <property type="match status" value="1"/>
</dbReference>
<dbReference type="EMBL" id="CARXXK010000002">
    <property type="protein sequence ID" value="CAI6357017.1"/>
    <property type="molecule type" value="Genomic_DNA"/>
</dbReference>
<dbReference type="SUPFAM" id="SSF101690">
    <property type="entry name" value="PAZ domain"/>
    <property type="match status" value="1"/>
</dbReference>
<dbReference type="GO" id="GO:0003723">
    <property type="term" value="F:RNA binding"/>
    <property type="evidence" value="ECO:0007669"/>
    <property type="project" value="UniProtKB-UniRule"/>
</dbReference>
<dbReference type="InterPro" id="IPR048512">
    <property type="entry name" value="Dicer_platform"/>
</dbReference>
<dbReference type="Gene3D" id="2.170.260.10">
    <property type="entry name" value="paz domain"/>
    <property type="match status" value="1"/>
</dbReference>
<dbReference type="SUPFAM" id="SSF54768">
    <property type="entry name" value="dsRNA-binding domain-like"/>
    <property type="match status" value="1"/>
</dbReference>
<accession>A0AAV0WN62</accession>
<evidence type="ECO:0000256" key="4">
    <source>
        <dbReference type="ARBA" id="ARBA00022723"/>
    </source>
</evidence>
<dbReference type="GO" id="GO:0003677">
    <property type="term" value="F:DNA binding"/>
    <property type="evidence" value="ECO:0007669"/>
    <property type="project" value="InterPro"/>
</dbReference>